<evidence type="ECO:0000313" key="1">
    <source>
        <dbReference type="EMBL" id="OCT73887.1"/>
    </source>
</evidence>
<name>A0A974CJ76_XENLA</name>
<sequence>MGGKELKHSLPKVEEEKASIAIPYHTVNTPRQRRLETFVMLLSMEFKCANLNLSYLINFEVAEVEIWCNADKEIY</sequence>
<protein>
    <submittedName>
        <fullName evidence="1">Uncharacterized protein</fullName>
    </submittedName>
</protein>
<accession>A0A974CJ76</accession>
<dbReference type="EMBL" id="CM004477">
    <property type="protein sequence ID" value="OCT73887.1"/>
    <property type="molecule type" value="Genomic_DNA"/>
</dbReference>
<dbReference type="Proteomes" id="UP000694892">
    <property type="component" value="Chromosome 6S"/>
</dbReference>
<gene>
    <name evidence="1" type="ORF">XELAEV_18032851mg</name>
</gene>
<evidence type="ECO:0000313" key="2">
    <source>
        <dbReference type="Proteomes" id="UP000694892"/>
    </source>
</evidence>
<dbReference type="AlphaFoldDB" id="A0A974CJ76"/>
<proteinExistence type="predicted"/>
<organism evidence="1 2">
    <name type="scientific">Xenopus laevis</name>
    <name type="common">African clawed frog</name>
    <dbReference type="NCBI Taxonomy" id="8355"/>
    <lineage>
        <taxon>Eukaryota</taxon>
        <taxon>Metazoa</taxon>
        <taxon>Chordata</taxon>
        <taxon>Craniata</taxon>
        <taxon>Vertebrata</taxon>
        <taxon>Euteleostomi</taxon>
        <taxon>Amphibia</taxon>
        <taxon>Batrachia</taxon>
        <taxon>Anura</taxon>
        <taxon>Pipoidea</taxon>
        <taxon>Pipidae</taxon>
        <taxon>Xenopodinae</taxon>
        <taxon>Xenopus</taxon>
        <taxon>Xenopus</taxon>
    </lineage>
</organism>
<reference evidence="2" key="1">
    <citation type="journal article" date="2016" name="Nature">
        <title>Genome evolution in the allotetraploid frog Xenopus laevis.</title>
        <authorList>
            <person name="Session A.M."/>
            <person name="Uno Y."/>
            <person name="Kwon T."/>
            <person name="Chapman J.A."/>
            <person name="Toyoda A."/>
            <person name="Takahashi S."/>
            <person name="Fukui A."/>
            <person name="Hikosaka A."/>
            <person name="Suzuki A."/>
            <person name="Kondo M."/>
            <person name="van Heeringen S.J."/>
            <person name="Quigley I."/>
            <person name="Heinz S."/>
            <person name="Ogino H."/>
            <person name="Ochi H."/>
            <person name="Hellsten U."/>
            <person name="Lyons J.B."/>
            <person name="Simakov O."/>
            <person name="Putnam N."/>
            <person name="Stites J."/>
            <person name="Kuroki Y."/>
            <person name="Tanaka T."/>
            <person name="Michiue T."/>
            <person name="Watanabe M."/>
            <person name="Bogdanovic O."/>
            <person name="Lister R."/>
            <person name="Georgiou G."/>
            <person name="Paranjpe S.S."/>
            <person name="van Kruijsbergen I."/>
            <person name="Shu S."/>
            <person name="Carlson J."/>
            <person name="Kinoshita T."/>
            <person name="Ohta Y."/>
            <person name="Mawaribuchi S."/>
            <person name="Jenkins J."/>
            <person name="Grimwood J."/>
            <person name="Schmutz J."/>
            <person name="Mitros T."/>
            <person name="Mozaffari S.V."/>
            <person name="Suzuki Y."/>
            <person name="Haramoto Y."/>
            <person name="Yamamoto T.S."/>
            <person name="Takagi C."/>
            <person name="Heald R."/>
            <person name="Miller K."/>
            <person name="Haudenschild C."/>
            <person name="Kitzman J."/>
            <person name="Nakayama T."/>
            <person name="Izutsu Y."/>
            <person name="Robert J."/>
            <person name="Fortriede J."/>
            <person name="Burns K."/>
            <person name="Lotay V."/>
            <person name="Karimi K."/>
            <person name="Yasuoka Y."/>
            <person name="Dichmann D.S."/>
            <person name="Flajnik M.F."/>
            <person name="Houston D.W."/>
            <person name="Shendure J."/>
            <person name="DuPasquier L."/>
            <person name="Vize P.D."/>
            <person name="Zorn A.M."/>
            <person name="Ito M."/>
            <person name="Marcotte E.M."/>
            <person name="Wallingford J.B."/>
            <person name="Ito Y."/>
            <person name="Asashima M."/>
            <person name="Ueno N."/>
            <person name="Matsuda Y."/>
            <person name="Veenstra G.J."/>
            <person name="Fujiyama A."/>
            <person name="Harland R.M."/>
            <person name="Taira M."/>
            <person name="Rokhsar D.S."/>
        </authorList>
    </citation>
    <scope>NUCLEOTIDE SEQUENCE [LARGE SCALE GENOMIC DNA]</scope>
    <source>
        <strain evidence="2">J</strain>
    </source>
</reference>